<name>A0A917AHX7_9RHOB</name>
<reference evidence="16" key="2">
    <citation type="submission" date="2020-09" db="EMBL/GenBank/DDBJ databases">
        <authorList>
            <person name="Sun Q."/>
            <person name="Zhou Y."/>
        </authorList>
    </citation>
    <scope>NUCLEOTIDE SEQUENCE</scope>
    <source>
        <strain evidence="16">CGMCC 1.16012</strain>
    </source>
</reference>
<dbReference type="PANTHER" id="PTHR46025:SF3">
    <property type="entry name" value="XYLOSYLTRANSFERASE OXT"/>
    <property type="match status" value="1"/>
</dbReference>
<evidence type="ECO:0000256" key="11">
    <source>
        <dbReference type="ARBA" id="ARBA00023136"/>
    </source>
</evidence>
<dbReference type="GO" id="GO:0046872">
    <property type="term" value="F:metal ion binding"/>
    <property type="evidence" value="ECO:0007669"/>
    <property type="project" value="UniProtKB-KW"/>
</dbReference>
<keyword evidence="5" id="KW-0812">Transmembrane</keyword>
<protein>
    <recommendedName>
        <fullName evidence="14">Peptide O-xylosyltransferase</fullName>
    </recommendedName>
</protein>
<keyword evidence="11" id="KW-0472">Membrane</keyword>
<evidence type="ECO:0000256" key="5">
    <source>
        <dbReference type="ARBA" id="ARBA00022692"/>
    </source>
</evidence>
<dbReference type="OrthoDB" id="7943907at2"/>
<evidence type="ECO:0000256" key="12">
    <source>
        <dbReference type="ARBA" id="ARBA00023157"/>
    </source>
</evidence>
<evidence type="ECO:0000256" key="14">
    <source>
        <dbReference type="ARBA" id="ARBA00042865"/>
    </source>
</evidence>
<keyword evidence="12" id="KW-1015">Disulfide bond</keyword>
<organism evidence="16 17">
    <name type="scientific">Actibacterium pelagium</name>
    <dbReference type="NCBI Taxonomy" id="2029103"/>
    <lineage>
        <taxon>Bacteria</taxon>
        <taxon>Pseudomonadati</taxon>
        <taxon>Pseudomonadota</taxon>
        <taxon>Alphaproteobacteria</taxon>
        <taxon>Rhodobacterales</taxon>
        <taxon>Roseobacteraceae</taxon>
        <taxon>Actibacterium</taxon>
    </lineage>
</organism>
<feature type="domain" description="DUF5928" evidence="15">
    <location>
        <begin position="270"/>
        <end position="525"/>
    </location>
</feature>
<dbReference type="Pfam" id="PF19350">
    <property type="entry name" value="DUF5928"/>
    <property type="match status" value="1"/>
</dbReference>
<dbReference type="InterPro" id="IPR003406">
    <property type="entry name" value="Glyco_trans_14"/>
</dbReference>
<gene>
    <name evidence="16" type="ORF">GCM10011517_22340</name>
</gene>
<evidence type="ECO:0000256" key="3">
    <source>
        <dbReference type="ARBA" id="ARBA00022676"/>
    </source>
</evidence>
<evidence type="ECO:0000256" key="6">
    <source>
        <dbReference type="ARBA" id="ARBA00022723"/>
    </source>
</evidence>
<comment type="caution">
    <text evidence="16">The sequence shown here is derived from an EMBL/GenBank/DDBJ whole genome shotgun (WGS) entry which is preliminary data.</text>
</comment>
<evidence type="ECO:0000256" key="8">
    <source>
        <dbReference type="ARBA" id="ARBA00022968"/>
    </source>
</evidence>
<evidence type="ECO:0000256" key="13">
    <source>
        <dbReference type="ARBA" id="ARBA00023180"/>
    </source>
</evidence>
<evidence type="ECO:0000313" key="16">
    <source>
        <dbReference type="EMBL" id="GGE54275.1"/>
    </source>
</evidence>
<dbReference type="GO" id="GO:0050650">
    <property type="term" value="P:chondroitin sulfate proteoglycan biosynthetic process"/>
    <property type="evidence" value="ECO:0007669"/>
    <property type="project" value="TreeGrafter"/>
</dbReference>
<dbReference type="GO" id="GO:0030158">
    <property type="term" value="F:protein xylosyltransferase activity"/>
    <property type="evidence" value="ECO:0007669"/>
    <property type="project" value="InterPro"/>
</dbReference>
<keyword evidence="3" id="KW-0328">Glycosyltransferase</keyword>
<evidence type="ECO:0000256" key="1">
    <source>
        <dbReference type="ARBA" id="ARBA00004323"/>
    </source>
</evidence>
<dbReference type="GO" id="GO:0015012">
    <property type="term" value="P:heparan sulfate proteoglycan biosynthetic process"/>
    <property type="evidence" value="ECO:0007669"/>
    <property type="project" value="TreeGrafter"/>
</dbReference>
<dbReference type="AlphaFoldDB" id="A0A917AHX7"/>
<accession>A0A917AHX7</accession>
<keyword evidence="8" id="KW-0735">Signal-anchor</keyword>
<dbReference type="InterPro" id="IPR043538">
    <property type="entry name" value="XYLT"/>
</dbReference>
<sequence>MAKIAYILLCHKDPKAIIAQAERLTATGDYIAIHFDSSARAEDFRAIQAALGDNPNVVFARRRISCGWGEWSLVQASLYAVEAAEAKFHDATHFYMLSGDCMPIKSSVYIHDFLDRNDKDFVEGHDFFSSDWIKTGMKEDRLHYRHFFNERGQKWLFYQSLEWQRRLGLSREVPKDIRVRIGSQWWCLRRRTVEALLDFVRERPDIKKFFKTTWIPDETFFQTLVWHLIPEPQIECRTLTFLLFTDYGMPVNFYDDQYEMLMAQDSLFARKISPEATKLKGKLGALYSDDEAQFAISNEGPRMHAFLTGRGRIGRRYAQRFWEAESSLGRSRELLIVTCKKWHVAKRLLHQIAPQMNLPMVEYLFDEEDTAMPDLGGVESTLAKRTRHRRALVRMLMDHYDTDRLLICLDPKNLDLIQDFYSDRCTTRLLEIECNFTDEYLMGHARRVGLIAPKTPDESIDRLMPTIRYDVVYESERLKEADFPNAYRIREWVSPEENTNALAAFLTLPQDTARKIASADHIYAD</sequence>
<keyword evidence="13" id="KW-0325">Glycoprotein</keyword>
<evidence type="ECO:0000256" key="4">
    <source>
        <dbReference type="ARBA" id="ARBA00022679"/>
    </source>
</evidence>
<dbReference type="RefSeq" id="WP_095594156.1">
    <property type="nucleotide sequence ID" value="NZ_BMKN01000002.1"/>
</dbReference>
<keyword evidence="4 16" id="KW-0808">Transferase</keyword>
<evidence type="ECO:0000256" key="2">
    <source>
        <dbReference type="ARBA" id="ARBA00004648"/>
    </source>
</evidence>
<evidence type="ECO:0000259" key="15">
    <source>
        <dbReference type="Pfam" id="PF19350"/>
    </source>
</evidence>
<dbReference type="Proteomes" id="UP000606730">
    <property type="component" value="Unassembled WGS sequence"/>
</dbReference>
<evidence type="ECO:0000256" key="7">
    <source>
        <dbReference type="ARBA" id="ARBA00022824"/>
    </source>
</evidence>
<evidence type="ECO:0000313" key="17">
    <source>
        <dbReference type="Proteomes" id="UP000606730"/>
    </source>
</evidence>
<keyword evidence="17" id="KW-1185">Reference proteome</keyword>
<keyword evidence="7" id="KW-0256">Endoplasmic reticulum</keyword>
<evidence type="ECO:0000256" key="9">
    <source>
        <dbReference type="ARBA" id="ARBA00022989"/>
    </source>
</evidence>
<comment type="subcellular location">
    <subcellularLocation>
        <location evidence="2">Endoplasmic reticulum membrane</location>
        <topology evidence="2">Single-pass type II membrane protein</topology>
    </subcellularLocation>
    <subcellularLocation>
        <location evidence="1">Golgi apparatus membrane</location>
        <topology evidence="1">Single-pass type II membrane protein</topology>
    </subcellularLocation>
</comment>
<keyword evidence="6" id="KW-0479">Metal-binding</keyword>
<reference evidence="16" key="1">
    <citation type="journal article" date="2014" name="Int. J. Syst. Evol. Microbiol.">
        <title>Complete genome sequence of Corynebacterium casei LMG S-19264T (=DSM 44701T), isolated from a smear-ripened cheese.</title>
        <authorList>
            <consortium name="US DOE Joint Genome Institute (JGI-PGF)"/>
            <person name="Walter F."/>
            <person name="Albersmeier A."/>
            <person name="Kalinowski J."/>
            <person name="Ruckert C."/>
        </authorList>
    </citation>
    <scope>NUCLEOTIDE SEQUENCE</scope>
    <source>
        <strain evidence="16">CGMCC 1.16012</strain>
    </source>
</reference>
<dbReference type="Pfam" id="PF02485">
    <property type="entry name" value="Branch"/>
    <property type="match status" value="1"/>
</dbReference>
<dbReference type="PANTHER" id="PTHR46025">
    <property type="entry name" value="XYLOSYLTRANSFERASE OXT"/>
    <property type="match status" value="1"/>
</dbReference>
<dbReference type="GO" id="GO:0016020">
    <property type="term" value="C:membrane"/>
    <property type="evidence" value="ECO:0007669"/>
    <property type="project" value="InterPro"/>
</dbReference>
<keyword evidence="10" id="KW-0333">Golgi apparatus</keyword>
<keyword evidence="9" id="KW-1133">Transmembrane helix</keyword>
<dbReference type="InterPro" id="IPR045972">
    <property type="entry name" value="DUF5928"/>
</dbReference>
<evidence type="ECO:0000256" key="10">
    <source>
        <dbReference type="ARBA" id="ARBA00023034"/>
    </source>
</evidence>
<dbReference type="EMBL" id="BMKN01000002">
    <property type="protein sequence ID" value="GGE54275.1"/>
    <property type="molecule type" value="Genomic_DNA"/>
</dbReference>
<proteinExistence type="predicted"/>